<dbReference type="EMBL" id="WXXP01000783">
    <property type="protein sequence ID" value="NEK55689.1"/>
    <property type="molecule type" value="Genomic_DNA"/>
</dbReference>
<evidence type="ECO:0000313" key="2">
    <source>
        <dbReference type="Proteomes" id="UP000471409"/>
    </source>
</evidence>
<accession>A0A6P0DRH7</accession>
<evidence type="ECO:0000313" key="1">
    <source>
        <dbReference type="EMBL" id="NEK55689.1"/>
    </source>
</evidence>
<feature type="non-terminal residue" evidence="1">
    <location>
        <position position="125"/>
    </location>
</feature>
<name>A0A6P0DRH7_RHILE</name>
<dbReference type="Proteomes" id="UP000471409">
    <property type="component" value="Unassembled WGS sequence"/>
</dbReference>
<organism evidence="1 2">
    <name type="scientific">Rhizobium leguminosarum</name>
    <dbReference type="NCBI Taxonomy" id="384"/>
    <lineage>
        <taxon>Bacteria</taxon>
        <taxon>Pseudomonadati</taxon>
        <taxon>Pseudomonadota</taxon>
        <taxon>Alphaproteobacteria</taxon>
        <taxon>Hyphomicrobiales</taxon>
        <taxon>Rhizobiaceae</taxon>
        <taxon>Rhizobium/Agrobacterium group</taxon>
        <taxon>Rhizobium</taxon>
    </lineage>
</organism>
<dbReference type="AlphaFoldDB" id="A0A6P0DRH7"/>
<reference evidence="1 2" key="1">
    <citation type="submission" date="2020-01" db="EMBL/GenBank/DDBJ databases">
        <title>Rhizobium genotypes associated with high levels of biological nitrogen fixation by grain legumes in a temperate-maritime cropping system.</title>
        <authorList>
            <person name="Maluk M."/>
            <person name="Francesc Ferrando Molina F."/>
            <person name="Lopez Del Egido L."/>
            <person name="Lafos M."/>
            <person name="Langarica-Fuentes A."/>
            <person name="Gebre Yohannes G."/>
            <person name="Young M.W."/>
            <person name="Martin P."/>
            <person name="Gantlett R."/>
            <person name="Kenicer G."/>
            <person name="Hawes C."/>
            <person name="Begg G.S."/>
            <person name="Quilliam R.S."/>
            <person name="Squire G.R."/>
            <person name="Poole P.S."/>
            <person name="Young P.W."/>
            <person name="Iannetta P.M."/>
            <person name="James E.K."/>
        </authorList>
    </citation>
    <scope>NUCLEOTIDE SEQUENCE [LARGE SCALE GENOMIC DNA]</scope>
    <source>
        <strain evidence="1 2">JHI944</strain>
    </source>
</reference>
<protein>
    <submittedName>
        <fullName evidence="1">Uncharacterized protein</fullName>
    </submittedName>
</protein>
<proteinExistence type="predicted"/>
<comment type="caution">
    <text evidence="1">The sequence shown here is derived from an EMBL/GenBank/DDBJ whole genome shotgun (WGS) entry which is preliminary data.</text>
</comment>
<gene>
    <name evidence="1" type="ORF">GUK36_41400</name>
</gene>
<dbReference type="RefSeq" id="WP_164001539.1">
    <property type="nucleotide sequence ID" value="NZ_WXXP01000783.1"/>
</dbReference>
<sequence length="125" mass="14247">MLERLKVFVTIKAIVIFSSELIPRPQLPPDLANLYPVLRTCGEREAIAKRRPLELLIFCISKDDSIHFVWTESRCQIKVLFNDPLDGRVGIQRLRGNEDSNDRVSCVVILAAYKKGEPQPLALYP</sequence>